<reference evidence="1" key="1">
    <citation type="submission" date="2022-06" db="EMBL/GenBank/DDBJ databases">
        <title>Amycolatopsis iheyaensis sp. nov., a new species of the genus Amycolatopsis isolated from soil in Iheya island, Japan.</title>
        <authorList>
            <person name="Ngamcharungchit C."/>
            <person name="Kanto H."/>
            <person name="Take A."/>
            <person name="Intra B."/>
            <person name="Matsumoto A."/>
            <person name="Panbangred W."/>
            <person name="Inahashi Y."/>
        </authorList>
    </citation>
    <scope>NUCLEOTIDE SEQUENCE</scope>
    <source>
        <strain evidence="1">OK19-0408</strain>
    </source>
</reference>
<proteinExistence type="predicted"/>
<evidence type="ECO:0000313" key="1">
    <source>
        <dbReference type="EMBL" id="MCR6489797.1"/>
    </source>
</evidence>
<evidence type="ECO:0000313" key="2">
    <source>
        <dbReference type="Proteomes" id="UP001144096"/>
    </source>
</evidence>
<protein>
    <submittedName>
        <fullName evidence="1">Uncharacterized protein</fullName>
    </submittedName>
</protein>
<name>A0A9X2NNI1_9PSEU</name>
<organism evidence="1 2">
    <name type="scientific">Amycolatopsis iheyensis</name>
    <dbReference type="NCBI Taxonomy" id="2945988"/>
    <lineage>
        <taxon>Bacteria</taxon>
        <taxon>Bacillati</taxon>
        <taxon>Actinomycetota</taxon>
        <taxon>Actinomycetes</taxon>
        <taxon>Pseudonocardiales</taxon>
        <taxon>Pseudonocardiaceae</taxon>
        <taxon>Amycolatopsis</taxon>
    </lineage>
</organism>
<dbReference type="AlphaFoldDB" id="A0A9X2NNI1"/>
<dbReference type="Proteomes" id="UP001144096">
    <property type="component" value="Unassembled WGS sequence"/>
</dbReference>
<sequence length="51" mass="5362">MALGRLNIVELTADSGARRTIHLDAEIRGLVFTDSGNLVVGTAQGIVVLEV</sequence>
<accession>A0A9X2NNI1</accession>
<keyword evidence="2" id="KW-1185">Reference proteome</keyword>
<comment type="caution">
    <text evidence="1">The sequence shown here is derived from an EMBL/GenBank/DDBJ whole genome shotgun (WGS) entry which is preliminary data.</text>
</comment>
<dbReference type="RefSeq" id="WP_257926366.1">
    <property type="nucleotide sequence ID" value="NZ_JAMXQV010000036.1"/>
</dbReference>
<gene>
    <name evidence="1" type="ORF">M8542_43995</name>
</gene>
<dbReference type="EMBL" id="JAMXQV010000036">
    <property type="protein sequence ID" value="MCR6489797.1"/>
    <property type="molecule type" value="Genomic_DNA"/>
</dbReference>